<reference evidence="2 3" key="1">
    <citation type="journal article" date="2018" name="Nat. Genet.">
        <title>The Rosa genome provides new insights in the design of modern roses.</title>
        <authorList>
            <person name="Bendahmane M."/>
        </authorList>
    </citation>
    <scope>NUCLEOTIDE SEQUENCE [LARGE SCALE GENOMIC DNA]</scope>
    <source>
        <strain evidence="3">cv. Old Blush</strain>
    </source>
</reference>
<evidence type="ECO:0000313" key="2">
    <source>
        <dbReference type="EMBL" id="PRQ58407.1"/>
    </source>
</evidence>
<feature type="compositionally biased region" description="Low complexity" evidence="1">
    <location>
        <begin position="61"/>
        <end position="73"/>
    </location>
</feature>
<evidence type="ECO:0000256" key="1">
    <source>
        <dbReference type="SAM" id="MobiDB-lite"/>
    </source>
</evidence>
<dbReference type="Proteomes" id="UP000238479">
    <property type="component" value="Chromosome 1"/>
</dbReference>
<dbReference type="Gramene" id="PRQ58407">
    <property type="protein sequence ID" value="PRQ58407"/>
    <property type="gene ID" value="RchiOBHm_Chr1g0358991"/>
</dbReference>
<name>A0A2P6SIA6_ROSCH</name>
<protein>
    <submittedName>
        <fullName evidence="2">Uncharacterized protein</fullName>
    </submittedName>
</protein>
<comment type="caution">
    <text evidence="2">The sequence shown here is derived from an EMBL/GenBank/DDBJ whole genome shotgun (WGS) entry which is preliminary data.</text>
</comment>
<gene>
    <name evidence="2" type="ORF">RchiOBHm_Chr1g0358991</name>
</gene>
<sequence length="134" mass="14986">MQETVEGKGDHEAALAIWDCGSPLYDSYELASVSHLIERHLMAFPSLGGSSKRFIAKFSHSSSSKTTSTTSTTMKEAKGSDSMEENLSKILGIKKMWKRKGLFGATKEKTKKMKTTGFSGFYSRFGLWRKKECR</sequence>
<feature type="region of interest" description="Disordered" evidence="1">
    <location>
        <begin position="59"/>
        <end position="83"/>
    </location>
</feature>
<keyword evidence="3" id="KW-1185">Reference proteome</keyword>
<dbReference type="EMBL" id="PDCK01000039">
    <property type="protein sequence ID" value="PRQ58407.1"/>
    <property type="molecule type" value="Genomic_DNA"/>
</dbReference>
<accession>A0A2P6SIA6</accession>
<organism evidence="2 3">
    <name type="scientific">Rosa chinensis</name>
    <name type="common">China rose</name>
    <dbReference type="NCBI Taxonomy" id="74649"/>
    <lineage>
        <taxon>Eukaryota</taxon>
        <taxon>Viridiplantae</taxon>
        <taxon>Streptophyta</taxon>
        <taxon>Embryophyta</taxon>
        <taxon>Tracheophyta</taxon>
        <taxon>Spermatophyta</taxon>
        <taxon>Magnoliopsida</taxon>
        <taxon>eudicotyledons</taxon>
        <taxon>Gunneridae</taxon>
        <taxon>Pentapetalae</taxon>
        <taxon>rosids</taxon>
        <taxon>fabids</taxon>
        <taxon>Rosales</taxon>
        <taxon>Rosaceae</taxon>
        <taxon>Rosoideae</taxon>
        <taxon>Rosoideae incertae sedis</taxon>
        <taxon>Rosa</taxon>
    </lineage>
</organism>
<dbReference type="PANTHER" id="PTHR33978">
    <property type="entry name" value="SERINE/THREONINE-KINASE"/>
    <property type="match status" value="1"/>
</dbReference>
<dbReference type="OMA" id="AASIWDC"/>
<evidence type="ECO:0000313" key="3">
    <source>
        <dbReference type="Proteomes" id="UP000238479"/>
    </source>
</evidence>
<dbReference type="PANTHER" id="PTHR33978:SF18">
    <property type="entry name" value="OS01G0656300 PROTEIN"/>
    <property type="match status" value="1"/>
</dbReference>
<dbReference type="AlphaFoldDB" id="A0A2P6SIA6"/>
<proteinExistence type="predicted"/>